<feature type="non-terminal residue" evidence="1">
    <location>
        <position position="1"/>
    </location>
</feature>
<keyword evidence="2" id="KW-1185">Reference proteome</keyword>
<accession>A0ACC6TVZ9</accession>
<name>A0ACC6TVZ9_9BURK</name>
<proteinExistence type="predicted"/>
<dbReference type="EMBL" id="JBFRCH010000002">
    <property type="protein sequence ID" value="MEX3931484.1"/>
    <property type="molecule type" value="Genomic_DNA"/>
</dbReference>
<evidence type="ECO:0000313" key="2">
    <source>
        <dbReference type="Proteomes" id="UP001558850"/>
    </source>
</evidence>
<organism evidence="1 2">
    <name type="scientific">Paraburkholderia phymatum</name>
    <dbReference type="NCBI Taxonomy" id="148447"/>
    <lineage>
        <taxon>Bacteria</taxon>
        <taxon>Pseudomonadati</taxon>
        <taxon>Pseudomonadota</taxon>
        <taxon>Betaproteobacteria</taxon>
        <taxon>Burkholderiales</taxon>
        <taxon>Burkholderiaceae</taxon>
        <taxon>Paraburkholderia</taxon>
    </lineage>
</organism>
<evidence type="ECO:0000313" key="1">
    <source>
        <dbReference type="EMBL" id="MEX3931484.1"/>
    </source>
</evidence>
<sequence length="952" mass="92993">IGLVQQDASTGTITVAKDKTGTLVDFAGTAGARKLTGVANGDVSASSVDAVNGSQLYNVAQSTANAIGGGSTYDPATGTITNPTYVIGGSTYNNVAGAMTNIDGRVTNLNNTVTNIVNGGGIKYFHANSSLADSVATGTDAVAIGGNASATAANSVALGSSATTTADLTAAAYNPGSGTLSGTAAVGEVSVGSAGNERRVTNMAAGSAATDAVNVSQLQSEDAKVNSQGKSIANVIGGGSTYDASTGTITGPTFNIGGSTVTSIAGAMTNIDGRVTQNTTDISNITTQLNSGEIGLVQQDASTGTITVAKDKTGTLVDFAGTAGARKLTGVANGDVSASSVDAVNGSQLFNVAQSTANAIGGGSTYDPATGTITNPTYVIGGSTYNNVAGAMTNIDGRVTQNTTEISSITTQLNSGEIGLVQQDASTGTITVAKDKADTLVDFAGTAGARKLTGVASGGVNASSVDAVNGSQLYNVAQSTANAIGGGSTYDPATGTITNPTYVIGGSTYNNVAGAMTNIDGRVTQNTTDISNLSSNVTNINNTLNNITNGSGITYFHANSTLADSSALGQESVAIGGAALAQGGYSMAIGSGAQAQGENSTAIGSKSTASATNAVALGQGSVADRANSVSVGSAGIERQITNVAAGTSDTDAVNVAQLKAAGVIDSNGNSRAVSYDKNADGTVNYSSITMGNGVAGGTTVHNVAAGTDGTDAVNVSQLNAAIQNVTNIANNAVDPMFTANGDRNTEAANASGTHSTAMGPTANASGNQSIAGGYNAQASGNSSIAMGANSKATADHAVALGDGSVADRANTVSVGSAGQERQIANVAAGTATTDAVNVGQLNDSIAAAVGGLPAGTTARQYTDQQINMVQQSVNSVARNAYSGIAAATALTMIPDVDQGKTIAVGVGGGSYHGYQAAALGASARVTQNVKIKLGAGISAQGTTIGAGASYQW</sequence>
<protein>
    <submittedName>
        <fullName evidence="1">YadA-like family protein</fullName>
    </submittedName>
</protein>
<gene>
    <name evidence="1" type="ORF">AB4Y32_06620</name>
</gene>
<comment type="caution">
    <text evidence="1">The sequence shown here is derived from an EMBL/GenBank/DDBJ whole genome shotgun (WGS) entry which is preliminary data.</text>
</comment>
<reference evidence="1" key="1">
    <citation type="submission" date="2024-07" db="EMBL/GenBank/DDBJ databases">
        <title>A survey of Mimosa microsymbionts across Brazilian biomes reveals a high diversity of Paraburkholderia nodulating endemic species, but also that Cupriavidus is common as a symbiont of widespread species.</title>
        <authorList>
            <person name="Rouws L."/>
            <person name="Barauna A."/>
            <person name="Beukes C."/>
            <person name="Rouws J.R.C."/>
            <person name="De Faria S.M."/>
            <person name="Gross E."/>
            <person name="Bueno Dos Reis Junior F."/>
            <person name="Simon M.F."/>
            <person name="Maluk M."/>
            <person name="Odee D.W."/>
            <person name="Kenicer G."/>
            <person name="Young J.P.W."/>
            <person name="Reis V.M."/>
            <person name="Zilli J."/>
            <person name="James E.K."/>
        </authorList>
    </citation>
    <scope>NUCLEOTIDE SEQUENCE</scope>
    <source>
        <strain evidence="1">EG181B</strain>
    </source>
</reference>
<dbReference type="Proteomes" id="UP001558850">
    <property type="component" value="Unassembled WGS sequence"/>
</dbReference>